<dbReference type="RefSeq" id="XP_065723191.2">
    <property type="nucleotide sequence ID" value="XM_065867119.2"/>
</dbReference>
<organism evidence="3 4">
    <name type="scientific">Drosophila suzukii</name>
    <name type="common">Spotted-wing drosophila fruit fly</name>
    <dbReference type="NCBI Taxonomy" id="28584"/>
    <lineage>
        <taxon>Eukaryota</taxon>
        <taxon>Metazoa</taxon>
        <taxon>Ecdysozoa</taxon>
        <taxon>Arthropoda</taxon>
        <taxon>Hexapoda</taxon>
        <taxon>Insecta</taxon>
        <taxon>Pterygota</taxon>
        <taxon>Neoptera</taxon>
        <taxon>Endopterygota</taxon>
        <taxon>Diptera</taxon>
        <taxon>Brachycera</taxon>
        <taxon>Muscomorpha</taxon>
        <taxon>Ephydroidea</taxon>
        <taxon>Drosophilidae</taxon>
        <taxon>Drosophila</taxon>
        <taxon>Sophophora</taxon>
    </lineage>
</organism>
<dbReference type="Proteomes" id="UP001652628">
    <property type="component" value="Chromosome 3"/>
</dbReference>
<feature type="region of interest" description="Disordered" evidence="2">
    <location>
        <begin position="93"/>
        <end position="112"/>
    </location>
</feature>
<feature type="compositionally biased region" description="Low complexity" evidence="2">
    <location>
        <begin position="100"/>
        <end position="112"/>
    </location>
</feature>
<dbReference type="AlphaFoldDB" id="A0AB40DHZ4"/>
<evidence type="ECO:0000256" key="1">
    <source>
        <dbReference type="SAM" id="Coils"/>
    </source>
</evidence>
<proteinExistence type="predicted"/>
<dbReference type="GeneID" id="108011516"/>
<sequence>MHRRCIICGQEPGDHCVYPRNMSEARRWQNLANLSSFDVDTESLWRHGCVCSSHLDPDHRGSSTGSESSAGAAEGASPMATAKGAAPQLQARNPAGLQESGVKWSSSGSASGRGYNTYSVAVEEMPNQSKRSLNSDKQEISTGNRFKNGCCHFRNACNNMLPGNPYGFTQTGLNFANPQAPPNLKTRVNQSPRGNTGCVCANCKLMRNMGTPAPPEIQFFPPQRNNKSRATPDSSESQQSIKKPQKKDVSKVGPQKPKTCDLTSCPALKKQRSEDLKSKGEDFRSLASSLNHLASQTWRSIRNTKVPMSLQNRKQKPEPVLKSQYCQTGINCHLKDQEVQCSKVALQTQSSLPVGRPRQVASFSYRTTSSATGFSAGYTTNSSNFTNGSERRNSNAINVLLMNGTRNNDYDDSFCCQTNHRPMAPPPEICVQESDLTESNERAVFPEVDKPKYRVCRSNNETNVLVLEEGPMDGCSPKATEDSDTAAGGAHNQGEAQLNSNHSRSKEQQNDFVNNWIDCPAADNFTKVLEMQRARIKELENLLQQHNLLQQTIQHKVAELQCTDKPNPTDGTKK</sequence>
<keyword evidence="3" id="KW-1185">Reference proteome</keyword>
<protein>
    <submittedName>
        <fullName evidence="4">Uncharacterized protein</fullName>
    </submittedName>
</protein>
<feature type="compositionally biased region" description="Low complexity" evidence="2">
    <location>
        <begin position="62"/>
        <end position="82"/>
    </location>
</feature>
<feature type="region of interest" description="Disordered" evidence="2">
    <location>
        <begin position="56"/>
        <end position="88"/>
    </location>
</feature>
<reference evidence="4" key="1">
    <citation type="submission" date="2025-08" db="UniProtKB">
        <authorList>
            <consortium name="RefSeq"/>
        </authorList>
    </citation>
    <scope>IDENTIFICATION</scope>
</reference>
<gene>
    <name evidence="4" type="primary">LOC108011516</name>
</gene>
<feature type="coiled-coil region" evidence="1">
    <location>
        <begin position="522"/>
        <end position="559"/>
    </location>
</feature>
<feature type="compositionally biased region" description="Polar residues" evidence="2">
    <location>
        <begin position="223"/>
        <end position="242"/>
    </location>
</feature>
<accession>A0AB40DHZ4</accession>
<evidence type="ECO:0000313" key="4">
    <source>
        <dbReference type="RefSeq" id="XP_065723191.2"/>
    </source>
</evidence>
<feature type="region of interest" description="Disordered" evidence="2">
    <location>
        <begin position="469"/>
        <end position="507"/>
    </location>
</feature>
<evidence type="ECO:0000256" key="2">
    <source>
        <dbReference type="SAM" id="MobiDB-lite"/>
    </source>
</evidence>
<keyword evidence="1" id="KW-0175">Coiled coil</keyword>
<evidence type="ECO:0000313" key="3">
    <source>
        <dbReference type="Proteomes" id="UP001652628"/>
    </source>
</evidence>
<name>A0AB40DHZ4_DROSZ</name>
<feature type="region of interest" description="Disordered" evidence="2">
    <location>
        <begin position="212"/>
        <end position="266"/>
    </location>
</feature>